<evidence type="ECO:0000259" key="9">
    <source>
        <dbReference type="Pfam" id="PF02811"/>
    </source>
</evidence>
<dbReference type="NCBIfam" id="TIGR01856">
    <property type="entry name" value="hisJ_fam"/>
    <property type="match status" value="1"/>
</dbReference>
<evidence type="ECO:0000256" key="5">
    <source>
        <dbReference type="ARBA" id="ARBA00022801"/>
    </source>
</evidence>
<dbReference type="EC" id="3.1.3.15" evidence="3 8"/>
<reference evidence="10 11" key="1">
    <citation type="submission" date="2022-08" db="EMBL/GenBank/DDBJ databases">
        <title>Proteogenomics of the novel Dehalobacterium formicoaceticum strain EZ94 highlights a key role of methyltransferases during anaerobic dichloromethane degradation.</title>
        <authorList>
            <person name="Wasmund K."/>
        </authorList>
    </citation>
    <scope>NUCLEOTIDE SEQUENCE [LARGE SCALE GENOMIC DNA]</scope>
    <source>
        <strain evidence="10 11">EZ94</strain>
    </source>
</reference>
<comment type="pathway">
    <text evidence="1 8">Amino-acid biosynthesis; L-histidine biosynthesis; L-histidine from 5-phospho-alpha-D-ribose 1-diphosphate: step 8/9.</text>
</comment>
<accession>A0ABT1Y1K0</accession>
<evidence type="ECO:0000256" key="2">
    <source>
        <dbReference type="ARBA" id="ARBA00009152"/>
    </source>
</evidence>
<evidence type="ECO:0000256" key="1">
    <source>
        <dbReference type="ARBA" id="ARBA00004970"/>
    </source>
</evidence>
<gene>
    <name evidence="10" type="ORF">NVS47_02710</name>
</gene>
<comment type="catalytic activity">
    <reaction evidence="7 8">
        <text>L-histidinol phosphate + H2O = L-histidinol + phosphate</text>
        <dbReference type="Rhea" id="RHEA:14465"/>
        <dbReference type="ChEBI" id="CHEBI:15377"/>
        <dbReference type="ChEBI" id="CHEBI:43474"/>
        <dbReference type="ChEBI" id="CHEBI:57699"/>
        <dbReference type="ChEBI" id="CHEBI:57980"/>
        <dbReference type="EC" id="3.1.3.15"/>
    </reaction>
</comment>
<evidence type="ECO:0000256" key="6">
    <source>
        <dbReference type="ARBA" id="ARBA00023102"/>
    </source>
</evidence>
<proteinExistence type="inferred from homology"/>
<dbReference type="PANTHER" id="PTHR21039:SF0">
    <property type="entry name" value="HISTIDINOL-PHOSPHATASE"/>
    <property type="match status" value="1"/>
</dbReference>
<name>A0ABT1Y1K0_9FIRM</name>
<dbReference type="SUPFAM" id="SSF89550">
    <property type="entry name" value="PHP domain-like"/>
    <property type="match status" value="1"/>
</dbReference>
<evidence type="ECO:0000256" key="8">
    <source>
        <dbReference type="RuleBase" id="RU366003"/>
    </source>
</evidence>
<sequence>MFSDNHVHSSFSPDGTASMETMIRSAISKNFRELVITDHLDFDFPNPEFSQLNLEQYVTAFQTLKAKYEKNIQLRLGIEIGIQSHVTHLINQVLEKFPFDFVIGSTHTVYGISCSSNEFFDQTLTRTAYLRYFEGLLSNIKHLNNYDVCGHLDFIARYNPRGSKELFPHDFAEILDTILKTIIETGHGIELNTAGYLYGLNRTHPSLDVLQRYRALGGEIITVGSDAHAPEHIGANFNLAYQLLKAADFNYITQFKERKPSFIKIDKLPKEHSNIA</sequence>
<evidence type="ECO:0000256" key="4">
    <source>
        <dbReference type="ARBA" id="ARBA00022605"/>
    </source>
</evidence>
<feature type="domain" description="PHP" evidence="9">
    <location>
        <begin position="4"/>
        <end position="194"/>
    </location>
</feature>
<dbReference type="PANTHER" id="PTHR21039">
    <property type="entry name" value="HISTIDINOL PHOSPHATASE-RELATED"/>
    <property type="match status" value="1"/>
</dbReference>
<comment type="caution">
    <text evidence="10">The sequence shown here is derived from an EMBL/GenBank/DDBJ whole genome shotgun (WGS) entry which is preliminary data.</text>
</comment>
<dbReference type="EMBL" id="JANPWE010000001">
    <property type="protein sequence ID" value="MCR6544433.1"/>
    <property type="molecule type" value="Genomic_DNA"/>
</dbReference>
<dbReference type="InterPro" id="IPR016195">
    <property type="entry name" value="Pol/histidinol_Pase-like"/>
</dbReference>
<keyword evidence="5 8" id="KW-0378">Hydrolase</keyword>
<dbReference type="Gene3D" id="3.20.20.140">
    <property type="entry name" value="Metal-dependent hydrolases"/>
    <property type="match status" value="1"/>
</dbReference>
<dbReference type="Proteomes" id="UP001524944">
    <property type="component" value="Unassembled WGS sequence"/>
</dbReference>
<protein>
    <recommendedName>
        <fullName evidence="3 8">Histidinol-phosphatase</fullName>
        <shortName evidence="8">HolPase</shortName>
        <ecNumber evidence="3 8">3.1.3.15</ecNumber>
    </recommendedName>
</protein>
<evidence type="ECO:0000313" key="11">
    <source>
        <dbReference type="Proteomes" id="UP001524944"/>
    </source>
</evidence>
<dbReference type="InterPro" id="IPR004013">
    <property type="entry name" value="PHP_dom"/>
</dbReference>
<dbReference type="InterPro" id="IPR010140">
    <property type="entry name" value="Histidinol_P_phosphatase_HisJ"/>
</dbReference>
<keyword evidence="6 8" id="KW-0368">Histidine biosynthesis</keyword>
<evidence type="ECO:0000313" key="10">
    <source>
        <dbReference type="EMBL" id="MCR6544433.1"/>
    </source>
</evidence>
<evidence type="ECO:0000256" key="3">
    <source>
        <dbReference type="ARBA" id="ARBA00013085"/>
    </source>
</evidence>
<dbReference type="RefSeq" id="WP_089609907.1">
    <property type="nucleotide sequence ID" value="NZ_CP022121.1"/>
</dbReference>
<evidence type="ECO:0000256" key="7">
    <source>
        <dbReference type="ARBA" id="ARBA00049158"/>
    </source>
</evidence>
<comment type="similarity">
    <text evidence="2 8">Belongs to the PHP hydrolase family. HisK subfamily.</text>
</comment>
<keyword evidence="4 8" id="KW-0028">Amino-acid biosynthesis</keyword>
<dbReference type="Pfam" id="PF02811">
    <property type="entry name" value="PHP"/>
    <property type="match status" value="1"/>
</dbReference>
<organism evidence="10 11">
    <name type="scientific">Dehalobacterium formicoaceticum</name>
    <dbReference type="NCBI Taxonomy" id="51515"/>
    <lineage>
        <taxon>Bacteria</taxon>
        <taxon>Bacillati</taxon>
        <taxon>Bacillota</taxon>
        <taxon>Clostridia</taxon>
        <taxon>Eubacteriales</taxon>
        <taxon>Peptococcaceae</taxon>
        <taxon>Dehalobacterium</taxon>
    </lineage>
</organism>
<keyword evidence="11" id="KW-1185">Reference proteome</keyword>